<dbReference type="EMBL" id="CM056742">
    <property type="protein sequence ID" value="KAJ8675127.1"/>
    <property type="molecule type" value="Genomic_DNA"/>
</dbReference>
<evidence type="ECO:0000313" key="1">
    <source>
        <dbReference type="EMBL" id="KAJ8675127.1"/>
    </source>
</evidence>
<gene>
    <name evidence="1" type="ORF">QAD02_010913</name>
</gene>
<evidence type="ECO:0000313" key="2">
    <source>
        <dbReference type="Proteomes" id="UP001239111"/>
    </source>
</evidence>
<comment type="caution">
    <text evidence="1">The sequence shown here is derived from an EMBL/GenBank/DDBJ whole genome shotgun (WGS) entry which is preliminary data.</text>
</comment>
<name>A0ACC2NVG2_9HYME</name>
<reference evidence="1" key="1">
    <citation type="submission" date="2023-04" db="EMBL/GenBank/DDBJ databases">
        <title>A chromosome-level genome assembly of the parasitoid wasp Eretmocerus hayati.</title>
        <authorList>
            <person name="Zhong Y."/>
            <person name="Liu S."/>
            <person name="Liu Y."/>
        </authorList>
    </citation>
    <scope>NUCLEOTIDE SEQUENCE</scope>
    <source>
        <strain evidence="1">ZJU_SS_LIU_2023</strain>
    </source>
</reference>
<dbReference type="Proteomes" id="UP001239111">
    <property type="component" value="Chromosome 2"/>
</dbReference>
<proteinExistence type="predicted"/>
<keyword evidence="2" id="KW-1185">Reference proteome</keyword>
<sequence>MLEFFMKYSKYIRGKCIILLVNGDGQSLESFLRLAWSNDFLDLTVIEWIVEVPDKFLMGQDSVHYQAYIHVFNPFENKYSKDVLEKGTDVLPDKLKNLHGYELRTPILESGWVSRIDKNYKGTNDLDKFQGEDVQRTKLLSEILKFKANTVFVPYKEWVSDGLYDAIKVSGGDYTTSVFVWEPVENNETLAEYVEWTNNQSTSTAYLQSMSQTRLYVIQQYVKEPYTSNSFILSCSSLATMILIFSSFSRILKLNGKIWSVAKITHVLMGGSMDRQRGISFREKIFLITLYLTSIITMTITSDELLKMNLSKKQMLRFKTLQELADSGVSLRVTQRLKAELLDWGRHNHILKKIADQAIESESVAPLLGDILANTTSTWVYAGTVHEFCDWLSHVDSLDGLWFATVIDENIESRIKTMRFREYAPYKNRFVEMTTKLIESGLMTAYLRQDASDYSRDLWRYGVVPRNDPARHRQENDKEVEMPIINRLILILSIGYCLACLALSYEFIAVRQRSMYEKMEQKMMLKFQKFKIHDMKNRCSKIVSRA</sequence>
<accession>A0ACC2NVG2</accession>
<protein>
    <submittedName>
        <fullName evidence="1">Uncharacterized protein</fullName>
    </submittedName>
</protein>
<organism evidence="1 2">
    <name type="scientific">Eretmocerus hayati</name>
    <dbReference type="NCBI Taxonomy" id="131215"/>
    <lineage>
        <taxon>Eukaryota</taxon>
        <taxon>Metazoa</taxon>
        <taxon>Ecdysozoa</taxon>
        <taxon>Arthropoda</taxon>
        <taxon>Hexapoda</taxon>
        <taxon>Insecta</taxon>
        <taxon>Pterygota</taxon>
        <taxon>Neoptera</taxon>
        <taxon>Endopterygota</taxon>
        <taxon>Hymenoptera</taxon>
        <taxon>Apocrita</taxon>
        <taxon>Proctotrupomorpha</taxon>
        <taxon>Chalcidoidea</taxon>
        <taxon>Aphelinidae</taxon>
        <taxon>Aphelininae</taxon>
        <taxon>Eretmocerus</taxon>
    </lineage>
</organism>